<evidence type="ECO:0008006" key="4">
    <source>
        <dbReference type="Google" id="ProtNLM"/>
    </source>
</evidence>
<keyword evidence="3" id="KW-1185">Reference proteome</keyword>
<dbReference type="Pfam" id="PF05016">
    <property type="entry name" value="ParE_toxin"/>
    <property type="match status" value="1"/>
</dbReference>
<keyword evidence="1" id="KW-1277">Toxin-antitoxin system</keyword>
<dbReference type="Proteomes" id="UP001499852">
    <property type="component" value="Unassembled WGS sequence"/>
</dbReference>
<dbReference type="InterPro" id="IPR007712">
    <property type="entry name" value="RelE/ParE_toxin"/>
</dbReference>
<name>A0ABP9PEV9_9BACT</name>
<reference evidence="3" key="1">
    <citation type="journal article" date="2019" name="Int. J. Syst. Evol. Microbiol.">
        <title>The Global Catalogue of Microorganisms (GCM) 10K type strain sequencing project: providing services to taxonomists for standard genome sequencing and annotation.</title>
        <authorList>
            <consortium name="The Broad Institute Genomics Platform"/>
            <consortium name="The Broad Institute Genome Sequencing Center for Infectious Disease"/>
            <person name="Wu L."/>
            <person name="Ma J."/>
        </authorList>
    </citation>
    <scope>NUCLEOTIDE SEQUENCE [LARGE SCALE GENOMIC DNA]</scope>
    <source>
        <strain evidence="3">JCM 18053</strain>
    </source>
</reference>
<evidence type="ECO:0000256" key="1">
    <source>
        <dbReference type="ARBA" id="ARBA00022649"/>
    </source>
</evidence>
<evidence type="ECO:0000313" key="2">
    <source>
        <dbReference type="EMBL" id="GAA5145491.1"/>
    </source>
</evidence>
<comment type="caution">
    <text evidence="2">The sequence shown here is derived from an EMBL/GenBank/DDBJ whole genome shotgun (WGS) entry which is preliminary data.</text>
</comment>
<proteinExistence type="predicted"/>
<evidence type="ECO:0000313" key="3">
    <source>
        <dbReference type="Proteomes" id="UP001499852"/>
    </source>
</evidence>
<organism evidence="2 3">
    <name type="scientific">Prosthecobacter algae</name>
    <dbReference type="NCBI Taxonomy" id="1144682"/>
    <lineage>
        <taxon>Bacteria</taxon>
        <taxon>Pseudomonadati</taxon>
        <taxon>Verrucomicrobiota</taxon>
        <taxon>Verrucomicrobiia</taxon>
        <taxon>Verrucomicrobiales</taxon>
        <taxon>Verrucomicrobiaceae</taxon>
        <taxon>Prosthecobacter</taxon>
    </lineage>
</organism>
<sequence>MKVAYHEAAKTDYDEILTYLESISERVADQFEKEFQQTLTKARTNPYHFPPLTNSSDKRRANIKRYNHHFIYEVNEIADEIRILIIKHDKRHPSHGLNRS</sequence>
<dbReference type="RefSeq" id="WP_345737895.1">
    <property type="nucleotide sequence ID" value="NZ_BAABIA010000008.1"/>
</dbReference>
<gene>
    <name evidence="2" type="ORF">GCM10023213_37150</name>
</gene>
<protein>
    <recommendedName>
        <fullName evidence="4">Plasmid stabilization system protein ParE</fullName>
    </recommendedName>
</protein>
<accession>A0ABP9PEV9</accession>
<dbReference type="EMBL" id="BAABIA010000008">
    <property type="protein sequence ID" value="GAA5145491.1"/>
    <property type="molecule type" value="Genomic_DNA"/>
</dbReference>
<dbReference type="InterPro" id="IPR035093">
    <property type="entry name" value="RelE/ParE_toxin_dom_sf"/>
</dbReference>
<dbReference type="Gene3D" id="3.30.2310.20">
    <property type="entry name" value="RelE-like"/>
    <property type="match status" value="1"/>
</dbReference>